<keyword evidence="3" id="KW-1185">Reference proteome</keyword>
<gene>
    <name evidence="2" type="ORF">F5544_05370</name>
</gene>
<dbReference type="KEGG" id="nah:F5544_05370"/>
<proteinExistence type="predicted"/>
<reference evidence="2 3" key="1">
    <citation type="journal article" date="2019" name="ACS Chem. Biol.">
        <title>Identification and Mobilization of a Cryptic Antibiotic Biosynthesis Gene Locus from a Human-Pathogenic Nocardia Isolate.</title>
        <authorList>
            <person name="Herisse M."/>
            <person name="Ishida K."/>
            <person name="Porter J.L."/>
            <person name="Howden B."/>
            <person name="Hertweck C."/>
            <person name="Stinear T.P."/>
            <person name="Pidot S.J."/>
        </authorList>
    </citation>
    <scope>NUCLEOTIDE SEQUENCE [LARGE SCALE GENOMIC DNA]</scope>
    <source>
        <strain evidence="2 3">AUSMDU00012717</strain>
    </source>
</reference>
<dbReference type="Proteomes" id="UP000503540">
    <property type="component" value="Chromosome"/>
</dbReference>
<accession>A0A6G9Y7D5</accession>
<dbReference type="EMBL" id="CP046172">
    <property type="protein sequence ID" value="QIS08986.1"/>
    <property type="molecule type" value="Genomic_DNA"/>
</dbReference>
<name>A0A6G9Y7D5_9NOCA</name>
<feature type="region of interest" description="Disordered" evidence="1">
    <location>
        <begin position="1"/>
        <end position="39"/>
    </location>
</feature>
<feature type="compositionally biased region" description="Polar residues" evidence="1">
    <location>
        <begin position="25"/>
        <end position="39"/>
    </location>
</feature>
<feature type="compositionally biased region" description="Polar residues" evidence="1">
    <location>
        <begin position="1"/>
        <end position="16"/>
    </location>
</feature>
<sequence length="168" mass="18179">MSTGDSQTPASMQQLSDDTKAISDDVQQLNNDSQNHANLQTWRDDAAKLASDAKRLKVDVDSLGPAADRVDEVAANFKNWWDGLKSAAAGHEATLSQCTTDVGKSFFDGQHGNDGYNANKQGLEDFVAQVQQFLTDCSSSLREAQKGLQQTEDVVTQDLNTINGELNA</sequence>
<dbReference type="Gene3D" id="1.10.287.1060">
    <property type="entry name" value="ESAT-6-like"/>
    <property type="match status" value="1"/>
</dbReference>
<evidence type="ECO:0000256" key="1">
    <source>
        <dbReference type="SAM" id="MobiDB-lite"/>
    </source>
</evidence>
<dbReference type="RefSeq" id="WP_167472152.1">
    <property type="nucleotide sequence ID" value="NZ_CP046172.1"/>
</dbReference>
<evidence type="ECO:0000313" key="2">
    <source>
        <dbReference type="EMBL" id="QIS08986.1"/>
    </source>
</evidence>
<dbReference type="AlphaFoldDB" id="A0A6G9Y7D5"/>
<evidence type="ECO:0000313" key="3">
    <source>
        <dbReference type="Proteomes" id="UP000503540"/>
    </source>
</evidence>
<organism evidence="2 3">
    <name type="scientific">Nocardia arthritidis</name>
    <dbReference type="NCBI Taxonomy" id="228602"/>
    <lineage>
        <taxon>Bacteria</taxon>
        <taxon>Bacillati</taxon>
        <taxon>Actinomycetota</taxon>
        <taxon>Actinomycetes</taxon>
        <taxon>Mycobacteriales</taxon>
        <taxon>Nocardiaceae</taxon>
        <taxon>Nocardia</taxon>
    </lineage>
</organism>
<protein>
    <submittedName>
        <fullName evidence="2">Uncharacterized protein</fullName>
    </submittedName>
</protein>